<proteinExistence type="predicted"/>
<keyword evidence="3" id="KW-1185">Reference proteome</keyword>
<comment type="caution">
    <text evidence="2">The sequence shown here is derived from an EMBL/GenBank/DDBJ whole genome shotgun (WGS) entry which is preliminary data.</text>
</comment>
<sequence length="165" mass="18237">MEETDTSFASLPDAILQDNDFTHESEETIQPEGSVADTNDDSLAESADLSSHASVSDVLRFNGHGPSTFEIRGYSISVEFDGFGDVEVHLPSDTSLMGDESWVAEVEMLNEEQEGEMLRIEDDNDAPAINTEAAESVDDQELDLQDATLETLLRRYQQSMKGFPR</sequence>
<evidence type="ECO:0000256" key="1">
    <source>
        <dbReference type="SAM" id="MobiDB-lite"/>
    </source>
</evidence>
<accession>A0A0M8MZP3</accession>
<protein>
    <submittedName>
        <fullName evidence="2">Uncharacterized protein</fullName>
    </submittedName>
</protein>
<dbReference type="Proteomes" id="UP000053831">
    <property type="component" value="Unassembled WGS sequence"/>
</dbReference>
<reference evidence="2 3" key="1">
    <citation type="submission" date="2015-07" db="EMBL/GenBank/DDBJ databases">
        <title>The genome of the fungus Escovopsis weberi, a specialized disease agent of ant agriculture.</title>
        <authorList>
            <person name="de Man T.J."/>
            <person name="Stajich J.E."/>
            <person name="Kubicek C.P."/>
            <person name="Chenthamara K."/>
            <person name="Atanasova L."/>
            <person name="Druzhinina I.S."/>
            <person name="Birnbaum S."/>
            <person name="Barribeau S.M."/>
            <person name="Teiling C."/>
            <person name="Suen G."/>
            <person name="Currie C."/>
            <person name="Gerardo N.M."/>
        </authorList>
    </citation>
    <scope>NUCLEOTIDE SEQUENCE [LARGE SCALE GENOMIC DNA]</scope>
</reference>
<dbReference type="AlphaFoldDB" id="A0A0M8MZP3"/>
<dbReference type="EMBL" id="LGSR01000029">
    <property type="protein sequence ID" value="KOS16741.1"/>
    <property type="molecule type" value="Genomic_DNA"/>
</dbReference>
<name>A0A0M8MZP3_ESCWE</name>
<organism evidence="2 3">
    <name type="scientific">Escovopsis weberi</name>
    <dbReference type="NCBI Taxonomy" id="150374"/>
    <lineage>
        <taxon>Eukaryota</taxon>
        <taxon>Fungi</taxon>
        <taxon>Dikarya</taxon>
        <taxon>Ascomycota</taxon>
        <taxon>Pezizomycotina</taxon>
        <taxon>Sordariomycetes</taxon>
        <taxon>Hypocreomycetidae</taxon>
        <taxon>Hypocreales</taxon>
        <taxon>Hypocreaceae</taxon>
        <taxon>Escovopsis</taxon>
    </lineage>
</organism>
<feature type="region of interest" description="Disordered" evidence="1">
    <location>
        <begin position="1"/>
        <end position="51"/>
    </location>
</feature>
<gene>
    <name evidence="2" type="ORF">ESCO_004802</name>
</gene>
<evidence type="ECO:0000313" key="2">
    <source>
        <dbReference type="EMBL" id="KOS16741.1"/>
    </source>
</evidence>
<evidence type="ECO:0000313" key="3">
    <source>
        <dbReference type="Proteomes" id="UP000053831"/>
    </source>
</evidence>